<dbReference type="Proteomes" id="UP001324427">
    <property type="component" value="Unassembled WGS sequence"/>
</dbReference>
<feature type="region of interest" description="Disordered" evidence="1">
    <location>
        <begin position="815"/>
        <end position="845"/>
    </location>
</feature>
<dbReference type="InterPro" id="IPR000467">
    <property type="entry name" value="G_patch_dom"/>
</dbReference>
<evidence type="ECO:0000313" key="5">
    <source>
        <dbReference type="Proteomes" id="UP001324427"/>
    </source>
</evidence>
<gene>
    <name evidence="4" type="ORF">LTR36_008788</name>
</gene>
<feature type="compositionally biased region" description="Low complexity" evidence="1">
    <location>
        <begin position="268"/>
        <end position="295"/>
    </location>
</feature>
<name>A0AAV9J7T4_9PEZI</name>
<dbReference type="SUPFAM" id="SSF82708">
    <property type="entry name" value="R3H domain"/>
    <property type="match status" value="1"/>
</dbReference>
<dbReference type="Pfam" id="PF01424">
    <property type="entry name" value="R3H"/>
    <property type="match status" value="1"/>
</dbReference>
<comment type="caution">
    <text evidence="4">The sequence shown here is derived from an EMBL/GenBank/DDBJ whole genome shotgun (WGS) entry which is preliminary data.</text>
</comment>
<protein>
    <recommendedName>
        <fullName evidence="6">Protein SQS1</fullName>
    </recommendedName>
</protein>
<dbReference type="PROSITE" id="PS51061">
    <property type="entry name" value="R3H"/>
    <property type="match status" value="1"/>
</dbReference>
<feature type="compositionally biased region" description="Basic residues" evidence="1">
    <location>
        <begin position="1"/>
        <end position="21"/>
    </location>
</feature>
<dbReference type="SMART" id="SM00443">
    <property type="entry name" value="G_patch"/>
    <property type="match status" value="1"/>
</dbReference>
<proteinExistence type="predicted"/>
<keyword evidence="5" id="KW-1185">Reference proteome</keyword>
<feature type="compositionally biased region" description="Polar residues" evidence="1">
    <location>
        <begin position="316"/>
        <end position="327"/>
    </location>
</feature>
<dbReference type="GO" id="GO:0003676">
    <property type="term" value="F:nucleic acid binding"/>
    <property type="evidence" value="ECO:0007669"/>
    <property type="project" value="UniProtKB-UniRule"/>
</dbReference>
<dbReference type="AlphaFoldDB" id="A0AAV9J7T4"/>
<feature type="region of interest" description="Disordered" evidence="1">
    <location>
        <begin position="486"/>
        <end position="545"/>
    </location>
</feature>
<evidence type="ECO:0000256" key="1">
    <source>
        <dbReference type="SAM" id="MobiDB-lite"/>
    </source>
</evidence>
<dbReference type="Pfam" id="PF01585">
    <property type="entry name" value="G-patch"/>
    <property type="match status" value="1"/>
</dbReference>
<evidence type="ECO:0008006" key="6">
    <source>
        <dbReference type="Google" id="ProtNLM"/>
    </source>
</evidence>
<feature type="region of interest" description="Disordered" evidence="1">
    <location>
        <begin position="183"/>
        <end position="435"/>
    </location>
</feature>
<sequence>MPKKGKGQGKPKGRAAQRGKAQKGSPRAGGWQQKFQFVDDTDDNPQRSFKGFSQANPRDLQQRTPNAKLRDQAISFISAAPNAPAKAEHERDFVEEAIAVAAEHNEEQEIMAAQSDYSLNGEEEFDELDNDSDGGMQTNIMTDADVEVSEGAMAQMHIQSTADATGPDTDGTSNVPEALPFFVDTAGDPGLMPRLKANGKRPVPRSPSPATSDSSEEVVVFHGRGRNPVTVNDPVLKPAGLPPHRKVQSPQRSPEPHITDGLLAALGVPTTPARPSAPTTSTSSATSVRPSAPAAPVRPSPPLAKGWANRPPAHQVEQQQASQTWQAAPSFPYWKKGKQRPDLDPSSAERAMLEGAPARSTKVMFVEPEKDAEETISSLLRPGAGQAQKGKDKLDDVDLGVNGSSRSNRRGKRGRKKDNRQMRKAIVSDDEDDEEAAYDDYMENLKAQLDGESGDVSAFTPVNATALAEAIAGPSLVVDGKEIAETELLEDEWEDSSSSESEGPIGQDLSDLSDDDAALNYSDMESSELEDELEYTEREQWEDEEDIRQRRVAAMDDEHLARLYAKQIELGIDSEDLIIDDGLQVDGAGDLGQAYAGLQDIANSSFSRSANKHGMRRSRRSNGDFSFPDASALADTVEQYGENGFDIMDFERPSLRPRKKGRKGKLPPELEAMSDEELKEEMTGMWENDRMKKSARKAEREELRAQGLLGGSGKKGKADLSQKYLEGMTTQQVYEELRIFLQDDGQNSRPFPPMEKKDRAALHVVADKLNLKSKSVGTAKNRFPVLYKTTHTLEYSEAHFNRLMQASTRGFLKNSASRGKKAGRGGWSTNTSRPGRGGGFDKTATSLRNGEVVGAGAAEIGRESMGHKLMEKMGWSKGMALGKEGEGMLMPVQQVMRAGKAGLG</sequence>
<evidence type="ECO:0000313" key="4">
    <source>
        <dbReference type="EMBL" id="KAK4540846.1"/>
    </source>
</evidence>
<evidence type="ECO:0000259" key="2">
    <source>
        <dbReference type="PROSITE" id="PS50174"/>
    </source>
</evidence>
<dbReference type="Gene3D" id="3.30.1370.50">
    <property type="entry name" value="R3H-like domain"/>
    <property type="match status" value="1"/>
</dbReference>
<dbReference type="InterPro" id="IPR036867">
    <property type="entry name" value="R3H_dom_sf"/>
</dbReference>
<feature type="compositionally biased region" description="Acidic residues" evidence="1">
    <location>
        <begin position="525"/>
        <end position="545"/>
    </location>
</feature>
<organism evidence="4 5">
    <name type="scientific">Oleoguttula mirabilis</name>
    <dbReference type="NCBI Taxonomy" id="1507867"/>
    <lineage>
        <taxon>Eukaryota</taxon>
        <taxon>Fungi</taxon>
        <taxon>Dikarya</taxon>
        <taxon>Ascomycota</taxon>
        <taxon>Pezizomycotina</taxon>
        <taxon>Dothideomycetes</taxon>
        <taxon>Dothideomycetidae</taxon>
        <taxon>Mycosphaerellales</taxon>
        <taxon>Teratosphaeriaceae</taxon>
        <taxon>Oleoguttula</taxon>
    </lineage>
</organism>
<accession>A0AAV9J7T4</accession>
<feature type="domain" description="R3H" evidence="3">
    <location>
        <begin position="727"/>
        <end position="790"/>
    </location>
</feature>
<reference evidence="4 5" key="1">
    <citation type="submission" date="2021-11" db="EMBL/GenBank/DDBJ databases">
        <title>Black yeast isolated from Biological Soil Crust.</title>
        <authorList>
            <person name="Kurbessoian T."/>
        </authorList>
    </citation>
    <scope>NUCLEOTIDE SEQUENCE [LARGE SCALE GENOMIC DNA]</scope>
    <source>
        <strain evidence="4 5">CCFEE 5522</strain>
    </source>
</reference>
<dbReference type="InterPro" id="IPR001374">
    <property type="entry name" value="R3H_dom"/>
</dbReference>
<evidence type="ECO:0000259" key="3">
    <source>
        <dbReference type="PROSITE" id="PS51061"/>
    </source>
</evidence>
<feature type="region of interest" description="Disordered" evidence="1">
    <location>
        <begin position="1"/>
        <end position="69"/>
    </location>
</feature>
<feature type="compositionally biased region" description="Basic residues" evidence="1">
    <location>
        <begin position="407"/>
        <end position="418"/>
    </location>
</feature>
<feature type="domain" description="G-patch" evidence="2">
    <location>
        <begin position="862"/>
        <end position="904"/>
    </location>
</feature>
<dbReference type="PROSITE" id="PS50174">
    <property type="entry name" value="G_PATCH"/>
    <property type="match status" value="1"/>
</dbReference>
<feature type="compositionally biased region" description="Acidic residues" evidence="1">
    <location>
        <begin position="486"/>
        <end position="497"/>
    </location>
</feature>
<dbReference type="InterPro" id="IPR051189">
    <property type="entry name" value="Splicing_assoc_domain"/>
</dbReference>
<dbReference type="EMBL" id="JAVFHQ010000060">
    <property type="protein sequence ID" value="KAK4540846.1"/>
    <property type="molecule type" value="Genomic_DNA"/>
</dbReference>
<dbReference type="PANTHER" id="PTHR14195">
    <property type="entry name" value="G PATCH DOMAIN CONTAINING PROTEIN 2"/>
    <property type="match status" value="1"/>
</dbReference>